<dbReference type="RefSeq" id="XP_007838792.1">
    <property type="nucleotide sequence ID" value="XM_007840601.1"/>
</dbReference>
<evidence type="ECO:0000256" key="1">
    <source>
        <dbReference type="ARBA" id="ARBA00001311"/>
    </source>
</evidence>
<dbReference type="eggNOG" id="KOG1212">
    <property type="taxonomic scope" value="Eukaryota"/>
</dbReference>
<dbReference type="EC" id="3.5.1.4" evidence="3"/>
<dbReference type="PIRSF" id="PIRSF001221">
    <property type="entry name" value="Amidase_fungi"/>
    <property type="match status" value="1"/>
</dbReference>
<dbReference type="InterPro" id="IPR036928">
    <property type="entry name" value="AS_sf"/>
</dbReference>
<feature type="binding site" evidence="6">
    <location>
        <position position="196"/>
    </location>
    <ligand>
        <name>substrate</name>
    </ligand>
</feature>
<feature type="active site" description="Acyl-ester intermediate" evidence="5">
    <location>
        <position position="246"/>
    </location>
</feature>
<dbReference type="AlphaFoldDB" id="W3WS09"/>
<evidence type="ECO:0000256" key="4">
    <source>
        <dbReference type="ARBA" id="ARBA00022801"/>
    </source>
</evidence>
<comment type="similarity">
    <text evidence="2">Belongs to the amidase family.</text>
</comment>
<comment type="catalytic activity">
    <reaction evidence="1">
        <text>a monocarboxylic acid amide + H2O = a monocarboxylate + NH4(+)</text>
        <dbReference type="Rhea" id="RHEA:12020"/>
        <dbReference type="ChEBI" id="CHEBI:15377"/>
        <dbReference type="ChEBI" id="CHEBI:28938"/>
        <dbReference type="ChEBI" id="CHEBI:35757"/>
        <dbReference type="ChEBI" id="CHEBI:83628"/>
        <dbReference type="EC" id="3.5.1.4"/>
    </reaction>
</comment>
<dbReference type="GeneID" id="19277033"/>
<proteinExistence type="inferred from homology"/>
<dbReference type="OMA" id="CTHEIAR"/>
<dbReference type="KEGG" id="pfy:PFICI_12020"/>
<evidence type="ECO:0000256" key="5">
    <source>
        <dbReference type="PIRSR" id="PIRSR001221-1"/>
    </source>
</evidence>
<dbReference type="InterPro" id="IPR020556">
    <property type="entry name" value="Amidase_CS"/>
</dbReference>
<dbReference type="OrthoDB" id="6428749at2759"/>
<name>W3WS09_PESFW</name>
<evidence type="ECO:0000259" key="7">
    <source>
        <dbReference type="Pfam" id="PF01425"/>
    </source>
</evidence>
<dbReference type="PANTHER" id="PTHR46072">
    <property type="entry name" value="AMIDASE-RELATED-RELATED"/>
    <property type="match status" value="1"/>
</dbReference>
<dbReference type="EMBL" id="KI912117">
    <property type="protein sequence ID" value="ETS76633.1"/>
    <property type="molecule type" value="Genomic_DNA"/>
</dbReference>
<dbReference type="Proteomes" id="UP000030651">
    <property type="component" value="Unassembled WGS sequence"/>
</dbReference>
<feature type="active site" description="Charge relay system" evidence="5">
    <location>
        <position position="222"/>
    </location>
</feature>
<keyword evidence="4" id="KW-0378">Hydrolase</keyword>
<dbReference type="Gene3D" id="3.90.1300.10">
    <property type="entry name" value="Amidase signature (AS) domain"/>
    <property type="match status" value="1"/>
</dbReference>
<dbReference type="Pfam" id="PF01425">
    <property type="entry name" value="Amidase"/>
    <property type="match status" value="1"/>
</dbReference>
<feature type="binding site" evidence="6">
    <location>
        <position position="222"/>
    </location>
    <ligand>
        <name>substrate</name>
    </ligand>
</feature>
<protein>
    <recommendedName>
        <fullName evidence="3">amidase</fullName>
        <ecNumber evidence="3">3.5.1.4</ecNumber>
    </recommendedName>
</protein>
<evidence type="ECO:0000256" key="2">
    <source>
        <dbReference type="ARBA" id="ARBA00009199"/>
    </source>
</evidence>
<feature type="active site" description="Charge relay system" evidence="5">
    <location>
        <position position="147"/>
    </location>
</feature>
<dbReference type="SUPFAM" id="SSF75304">
    <property type="entry name" value="Amidase signature (AS) enzymes"/>
    <property type="match status" value="1"/>
</dbReference>
<evidence type="ECO:0000313" key="8">
    <source>
        <dbReference type="EMBL" id="ETS76633.1"/>
    </source>
</evidence>
<evidence type="ECO:0000256" key="6">
    <source>
        <dbReference type="PIRSR" id="PIRSR001221-2"/>
    </source>
</evidence>
<accession>W3WS09</accession>
<dbReference type="PROSITE" id="PS00571">
    <property type="entry name" value="AMIDASES"/>
    <property type="match status" value="1"/>
</dbReference>
<feature type="binding site" evidence="6">
    <location>
        <begin position="243"/>
        <end position="246"/>
    </location>
    <ligand>
        <name>substrate</name>
    </ligand>
</feature>
<keyword evidence="9" id="KW-1185">Reference proteome</keyword>
<sequence>MGDSKTPAESWQAKASAKRARRDSAIPAEWKLPVTIWDSLKLPLESNKNNLIELEIVKKSGILTRKELEITENYKVNALLDLLATGKLSALEVTIAFSKRAAIAQELTQCLTETMFDQARERARYLDSLQAQGKLAGPLHGLPVSLKDGFQVAGVPATLGLLSYVDFVSDTNSPLVDILLDLGAILYVKTNIPQTLLTTDSSNNIYGRVLNPWNTALSAGGSSGGEGALVAFRGSPLGVGTDVGGSIRVPSTCNGTYGFKPTTSRVPYGGQQTCNNPGLKFVVAAAGPIANDFDALELFVKTVLDKRPAALDSSALDLPWRTVGSQEGKKIRFGFLSEDPNFPIHPPVRRTLENAAKALKSEGHEVIVLSPDEGLVTDSVAIAGLILGLDTTPAQLVQAGGEPFIPSLVAIQQASAKMRMSPEYSKFAHLSQLEGLEKLAALNKERSRILAEWNKLWAKHQIDAVIAPSTRTTAVEHDAMGIPAYTLLLNLLDYPGCVLPYGKVEPIDVADERGPAELNIPCKKPNDPMTWGSETNMWFSQTMRSFCKGHRVQFNCLQASFATKSVFPLQRWLTIVSSTL</sequence>
<dbReference type="HOGENOM" id="CLU_009600_9_2_1"/>
<dbReference type="GO" id="GO:0004040">
    <property type="term" value="F:amidase activity"/>
    <property type="evidence" value="ECO:0007669"/>
    <property type="project" value="UniProtKB-EC"/>
</dbReference>
<gene>
    <name evidence="8" type="ORF">PFICI_12020</name>
</gene>
<dbReference type="InParanoid" id="W3WS09"/>
<dbReference type="STRING" id="1229662.W3WS09"/>
<feature type="domain" description="Amidase" evidence="7">
    <location>
        <begin position="92"/>
        <end position="500"/>
    </location>
</feature>
<reference evidence="9" key="1">
    <citation type="journal article" date="2015" name="BMC Genomics">
        <title>Genomic and transcriptomic analysis of the endophytic fungus Pestalotiopsis fici reveals its lifestyle and high potential for synthesis of natural products.</title>
        <authorList>
            <person name="Wang X."/>
            <person name="Zhang X."/>
            <person name="Liu L."/>
            <person name="Xiang M."/>
            <person name="Wang W."/>
            <person name="Sun X."/>
            <person name="Che Y."/>
            <person name="Guo L."/>
            <person name="Liu G."/>
            <person name="Guo L."/>
            <person name="Wang C."/>
            <person name="Yin W.B."/>
            <person name="Stadler M."/>
            <person name="Zhang X."/>
            <person name="Liu X."/>
        </authorList>
    </citation>
    <scope>NUCLEOTIDE SEQUENCE [LARGE SCALE GENOMIC DNA]</scope>
    <source>
        <strain evidence="9">W106-1 / CGMCC3.15140</strain>
    </source>
</reference>
<evidence type="ECO:0000313" key="9">
    <source>
        <dbReference type="Proteomes" id="UP000030651"/>
    </source>
</evidence>
<dbReference type="PANTHER" id="PTHR46072:SF3">
    <property type="entry name" value="AMIDASE"/>
    <property type="match status" value="1"/>
</dbReference>
<dbReference type="InterPro" id="IPR023631">
    <property type="entry name" value="Amidase_dom"/>
</dbReference>
<organism evidence="8 9">
    <name type="scientific">Pestalotiopsis fici (strain W106-1 / CGMCC3.15140)</name>
    <dbReference type="NCBI Taxonomy" id="1229662"/>
    <lineage>
        <taxon>Eukaryota</taxon>
        <taxon>Fungi</taxon>
        <taxon>Dikarya</taxon>
        <taxon>Ascomycota</taxon>
        <taxon>Pezizomycotina</taxon>
        <taxon>Sordariomycetes</taxon>
        <taxon>Xylariomycetidae</taxon>
        <taxon>Amphisphaeriales</taxon>
        <taxon>Sporocadaceae</taxon>
        <taxon>Pestalotiopsis</taxon>
    </lineage>
</organism>
<evidence type="ECO:0000256" key="3">
    <source>
        <dbReference type="ARBA" id="ARBA00012922"/>
    </source>
</evidence>